<dbReference type="PANTHER" id="PTHR11011">
    <property type="entry name" value="MALE STERILITY PROTEIN 2-RELATED"/>
    <property type="match status" value="1"/>
</dbReference>
<evidence type="ECO:0000259" key="3">
    <source>
        <dbReference type="Pfam" id="PF07993"/>
    </source>
</evidence>
<keyword evidence="1" id="KW-0443">Lipid metabolism</keyword>
<sequence>MSIDLQVDQKISYGGVQSAGILLGQEYLHHWRDRVRGTVPHREDPAMYPGRGEDIPTDAGEERKADSREVFQKLLESKTTDVFSKLVPIAGDVGSERLGLRPEDRQLLTNDVNVVIHSAATLDFEENLKPTAMVHVSSAYVSSYLKEAEEVVYESPADVESVIKLVEKLTDEALNDIER</sequence>
<accession>A0A5E4QY61</accession>
<feature type="domain" description="Thioester reductase (TE)" evidence="3">
    <location>
        <begin position="66"/>
        <end position="129"/>
    </location>
</feature>
<name>A0A5E4QY61_9NEOP</name>
<dbReference type="EC" id="1.2.1.84" evidence="1"/>
<comment type="function">
    <text evidence="1">Catalyzes the reduction of fatty acyl-CoA to fatty alcohols.</text>
</comment>
<feature type="non-terminal residue" evidence="4">
    <location>
        <position position="179"/>
    </location>
</feature>
<evidence type="ECO:0000256" key="2">
    <source>
        <dbReference type="SAM" id="MobiDB-lite"/>
    </source>
</evidence>
<keyword evidence="1" id="KW-0560">Oxidoreductase</keyword>
<dbReference type="Pfam" id="PF07993">
    <property type="entry name" value="NAD_binding_4"/>
    <property type="match status" value="1"/>
</dbReference>
<keyword evidence="1" id="KW-0521">NADP</keyword>
<dbReference type="PANTHER" id="PTHR11011:SF45">
    <property type="entry name" value="FATTY ACYL-COA REDUCTASE CG8306-RELATED"/>
    <property type="match status" value="1"/>
</dbReference>
<dbReference type="GO" id="GO:0080019">
    <property type="term" value="F:alcohol-forming very long-chain fatty acyl-CoA reductase activity"/>
    <property type="evidence" value="ECO:0007669"/>
    <property type="project" value="InterPro"/>
</dbReference>
<feature type="region of interest" description="Disordered" evidence="2">
    <location>
        <begin position="40"/>
        <end position="63"/>
    </location>
</feature>
<evidence type="ECO:0000313" key="5">
    <source>
        <dbReference type="Proteomes" id="UP000324832"/>
    </source>
</evidence>
<reference evidence="4 5" key="1">
    <citation type="submission" date="2017-07" db="EMBL/GenBank/DDBJ databases">
        <authorList>
            <person name="Talla V."/>
            <person name="Backstrom N."/>
        </authorList>
    </citation>
    <scope>NUCLEOTIDE SEQUENCE [LARGE SCALE GENOMIC DNA]</scope>
</reference>
<keyword evidence="5" id="KW-1185">Reference proteome</keyword>
<dbReference type="Gene3D" id="3.40.50.720">
    <property type="entry name" value="NAD(P)-binding Rossmann-like Domain"/>
    <property type="match status" value="1"/>
</dbReference>
<dbReference type="Proteomes" id="UP000324832">
    <property type="component" value="Unassembled WGS sequence"/>
</dbReference>
<proteinExistence type="inferred from homology"/>
<dbReference type="EMBL" id="FZQP02006188">
    <property type="protein sequence ID" value="VVD02618.1"/>
    <property type="molecule type" value="Genomic_DNA"/>
</dbReference>
<protein>
    <recommendedName>
        <fullName evidence="1">Fatty acyl-CoA reductase</fullName>
        <ecNumber evidence="1">1.2.1.84</ecNumber>
    </recommendedName>
</protein>
<comment type="catalytic activity">
    <reaction evidence="1">
        <text>a long-chain fatty acyl-CoA + 2 NADPH + 2 H(+) = a long-chain primary fatty alcohol + 2 NADP(+) + CoA</text>
        <dbReference type="Rhea" id="RHEA:52716"/>
        <dbReference type="ChEBI" id="CHEBI:15378"/>
        <dbReference type="ChEBI" id="CHEBI:57287"/>
        <dbReference type="ChEBI" id="CHEBI:57783"/>
        <dbReference type="ChEBI" id="CHEBI:58349"/>
        <dbReference type="ChEBI" id="CHEBI:77396"/>
        <dbReference type="ChEBI" id="CHEBI:83139"/>
        <dbReference type="EC" id="1.2.1.84"/>
    </reaction>
</comment>
<dbReference type="InterPro" id="IPR013120">
    <property type="entry name" value="FAR_NAD-bd"/>
</dbReference>
<evidence type="ECO:0000256" key="1">
    <source>
        <dbReference type="RuleBase" id="RU363097"/>
    </source>
</evidence>
<comment type="similarity">
    <text evidence="1">Belongs to the fatty acyl-CoA reductase family.</text>
</comment>
<dbReference type="GO" id="GO:0035336">
    <property type="term" value="P:long-chain fatty-acyl-CoA metabolic process"/>
    <property type="evidence" value="ECO:0007669"/>
    <property type="project" value="TreeGrafter"/>
</dbReference>
<dbReference type="InterPro" id="IPR026055">
    <property type="entry name" value="FAR"/>
</dbReference>
<gene>
    <name evidence="4" type="ORF">LSINAPIS_LOCUS12793</name>
</gene>
<keyword evidence="1" id="KW-0444">Lipid biosynthesis</keyword>
<dbReference type="GO" id="GO:0102965">
    <property type="term" value="F:alcohol-forming long-chain fatty acyl-CoA reductase activity"/>
    <property type="evidence" value="ECO:0007669"/>
    <property type="project" value="UniProtKB-EC"/>
</dbReference>
<dbReference type="AlphaFoldDB" id="A0A5E4QY61"/>
<evidence type="ECO:0000313" key="4">
    <source>
        <dbReference type="EMBL" id="VVD02618.1"/>
    </source>
</evidence>
<organism evidence="4 5">
    <name type="scientific">Leptidea sinapis</name>
    <dbReference type="NCBI Taxonomy" id="189913"/>
    <lineage>
        <taxon>Eukaryota</taxon>
        <taxon>Metazoa</taxon>
        <taxon>Ecdysozoa</taxon>
        <taxon>Arthropoda</taxon>
        <taxon>Hexapoda</taxon>
        <taxon>Insecta</taxon>
        <taxon>Pterygota</taxon>
        <taxon>Neoptera</taxon>
        <taxon>Endopterygota</taxon>
        <taxon>Lepidoptera</taxon>
        <taxon>Glossata</taxon>
        <taxon>Ditrysia</taxon>
        <taxon>Papilionoidea</taxon>
        <taxon>Pieridae</taxon>
        <taxon>Dismorphiinae</taxon>
        <taxon>Leptidea</taxon>
    </lineage>
</organism>
<dbReference type="GO" id="GO:0005777">
    <property type="term" value="C:peroxisome"/>
    <property type="evidence" value="ECO:0007669"/>
    <property type="project" value="TreeGrafter"/>
</dbReference>